<dbReference type="FunFam" id="1.10.238.10:FF:000326">
    <property type="entry name" value="IRS4p EH domain-containing protein"/>
    <property type="match status" value="1"/>
</dbReference>
<evidence type="ECO:0000313" key="6">
    <source>
        <dbReference type="Proteomes" id="UP000644660"/>
    </source>
</evidence>
<gene>
    <name evidence="5" type="ORF">KABA2_04S09372</name>
</gene>
<keyword evidence="6" id="KW-1185">Reference proteome</keyword>
<protein>
    <submittedName>
        <fullName evidence="5">Similar to Saccharomyces cerevisiae YJL083W TAX4 EH domain- containing protein involved in regulating phosphatidylinositol 4,5-bisphosphate levels and autophagy</fullName>
    </submittedName>
</protein>
<evidence type="ECO:0000256" key="3">
    <source>
        <dbReference type="SAM" id="MobiDB-lite"/>
    </source>
</evidence>
<dbReference type="PROSITE" id="PS50031">
    <property type="entry name" value="EH"/>
    <property type="match status" value="1"/>
</dbReference>
<sequence>MLKRGKLYALDNVPSTDSLRAAQAIFKKHSNDLSSLYYASSTSIRITVTDEPLLSKIHDRDAKLAAMTAVATTNSIDTDDNDNDSTHSLMMDPPIPLTNYKSTSNSSSVSLVSVSSSRGSIINNTSNDAIKKAHSAHRIITPHSPVAAAKAAAYIVNESMHSPPDKLYSYSNDGISNVSLNELDHSLQMMNLLDVPGAKYHYSSKLQHVKDKFHKKIHIKHNSVDYRDNKLLPTKKSNKLKKTLRNDNNSSETTKDDIYEVQYDSSEDENDILDDDYKENDILTHFKKKNNSSDKLSRNSPEYFKYHDDNSQEHHKYRKVMKRTYKTSTKKFKKTLNLSPTSKYGNSDKTKKNKKKCFNEDKPWKAHRDVNFINFDERRRYEAMWMSNRFRYLTTLHWWPPTDNADILLPQDGLILALVVQKIWKRSNLSNALLANIFDLVDCRKDGTLDRRSFIVGMWLVDQCLYGRKLPPTVPQEVWNSVDRFAVNVAMNDKINLKTKKKIFKKDVKMIKKTRSTP</sequence>
<evidence type="ECO:0000259" key="4">
    <source>
        <dbReference type="PROSITE" id="PS50031"/>
    </source>
</evidence>
<dbReference type="RefSeq" id="XP_041406418.1">
    <property type="nucleotide sequence ID" value="XM_041550484.1"/>
</dbReference>
<dbReference type="Proteomes" id="UP000644660">
    <property type="component" value="Unassembled WGS sequence"/>
</dbReference>
<dbReference type="Pfam" id="PF12763">
    <property type="entry name" value="EH"/>
    <property type="match status" value="1"/>
</dbReference>
<dbReference type="InterPro" id="IPR000261">
    <property type="entry name" value="EH_dom"/>
</dbReference>
<dbReference type="CDD" id="cd00052">
    <property type="entry name" value="EH"/>
    <property type="match status" value="1"/>
</dbReference>
<evidence type="ECO:0000256" key="2">
    <source>
        <dbReference type="ARBA" id="ARBA00061579"/>
    </source>
</evidence>
<dbReference type="GO" id="GO:0031505">
    <property type="term" value="P:fungal-type cell wall organization"/>
    <property type="evidence" value="ECO:0007669"/>
    <property type="project" value="UniProtKB-ARBA"/>
</dbReference>
<proteinExistence type="inferred from homology"/>
<dbReference type="InterPro" id="IPR011992">
    <property type="entry name" value="EF-hand-dom_pair"/>
</dbReference>
<dbReference type="Gene3D" id="1.10.238.10">
    <property type="entry name" value="EF-hand"/>
    <property type="match status" value="1"/>
</dbReference>
<comment type="caution">
    <text evidence="5">The sequence shown here is derived from an EMBL/GenBank/DDBJ whole genome shotgun (WGS) entry which is preliminary data.</text>
</comment>
<name>A0A8H2ZGG4_9SACH</name>
<accession>A0A8H2ZGG4</accession>
<comment type="similarity">
    <text evidence="2">Belongs to the IRS4 family.</text>
</comment>
<feature type="region of interest" description="Disordered" evidence="3">
    <location>
        <begin position="233"/>
        <end position="256"/>
    </location>
</feature>
<organism evidence="5 6">
    <name type="scientific">Maudiozyma barnettii</name>
    <dbReference type="NCBI Taxonomy" id="61262"/>
    <lineage>
        <taxon>Eukaryota</taxon>
        <taxon>Fungi</taxon>
        <taxon>Dikarya</taxon>
        <taxon>Ascomycota</taxon>
        <taxon>Saccharomycotina</taxon>
        <taxon>Saccharomycetes</taxon>
        <taxon>Saccharomycetales</taxon>
        <taxon>Saccharomycetaceae</taxon>
        <taxon>Maudiozyma</taxon>
    </lineage>
</organism>
<dbReference type="GeneID" id="64857573"/>
<feature type="domain" description="EH" evidence="4">
    <location>
        <begin position="377"/>
        <end position="485"/>
    </location>
</feature>
<evidence type="ECO:0000313" key="5">
    <source>
        <dbReference type="EMBL" id="CAB4254574.1"/>
    </source>
</evidence>
<dbReference type="SMART" id="SM00027">
    <property type="entry name" value="EH"/>
    <property type="match status" value="1"/>
</dbReference>
<dbReference type="GO" id="GO:0000407">
    <property type="term" value="C:phagophore assembly site"/>
    <property type="evidence" value="ECO:0007669"/>
    <property type="project" value="UniProtKB-ARBA"/>
</dbReference>
<evidence type="ECO:0000256" key="1">
    <source>
        <dbReference type="ARBA" id="ARBA00023098"/>
    </source>
</evidence>
<keyword evidence="1" id="KW-0443">Lipid metabolism</keyword>
<dbReference type="SUPFAM" id="SSF47473">
    <property type="entry name" value="EF-hand"/>
    <property type="match status" value="1"/>
</dbReference>
<dbReference type="EMBL" id="CAEFZW010000004">
    <property type="protein sequence ID" value="CAB4254574.1"/>
    <property type="molecule type" value="Genomic_DNA"/>
</dbReference>
<dbReference type="GO" id="GO:0006629">
    <property type="term" value="P:lipid metabolic process"/>
    <property type="evidence" value="ECO:0007669"/>
    <property type="project" value="UniProtKB-KW"/>
</dbReference>
<reference evidence="5 6" key="1">
    <citation type="submission" date="2020-05" db="EMBL/GenBank/DDBJ databases">
        <authorList>
            <person name="Casaregola S."/>
            <person name="Devillers H."/>
            <person name="Grondin C."/>
        </authorList>
    </citation>
    <scope>NUCLEOTIDE SEQUENCE [LARGE SCALE GENOMIC DNA]</scope>
    <source>
        <strain evidence="5 6">CLIB 1767</strain>
    </source>
</reference>
<dbReference type="AlphaFoldDB" id="A0A8H2ZGG4"/>
<dbReference type="OrthoDB" id="10045710at2759"/>